<dbReference type="EMBL" id="LWQS01000037">
    <property type="protein sequence ID" value="OAN47505.1"/>
    <property type="molecule type" value="Genomic_DNA"/>
</dbReference>
<feature type="transmembrane region" description="Helical" evidence="6">
    <location>
        <begin position="90"/>
        <end position="110"/>
    </location>
</feature>
<evidence type="ECO:0000313" key="7">
    <source>
        <dbReference type="EMBL" id="OAN47505.1"/>
    </source>
</evidence>
<evidence type="ECO:0000256" key="2">
    <source>
        <dbReference type="ARBA" id="ARBA00022475"/>
    </source>
</evidence>
<evidence type="ECO:0008006" key="9">
    <source>
        <dbReference type="Google" id="ProtNLM"/>
    </source>
</evidence>
<comment type="caution">
    <text evidence="7">The sequence shown here is derived from an EMBL/GenBank/DDBJ whole genome shotgun (WGS) entry which is preliminary data.</text>
</comment>
<dbReference type="Gene3D" id="1.10.3730.20">
    <property type="match status" value="1"/>
</dbReference>
<feature type="transmembrane region" description="Helical" evidence="6">
    <location>
        <begin position="63"/>
        <end position="83"/>
    </location>
</feature>
<evidence type="ECO:0000256" key="3">
    <source>
        <dbReference type="ARBA" id="ARBA00022692"/>
    </source>
</evidence>
<accession>A0A178MHG7</accession>
<dbReference type="InterPro" id="IPR000390">
    <property type="entry name" value="Small_drug/metabolite_transptr"/>
</dbReference>
<protein>
    <recommendedName>
        <fullName evidence="9">EamA domain-containing protein</fullName>
    </recommendedName>
</protein>
<dbReference type="Proteomes" id="UP000078287">
    <property type="component" value="Unassembled WGS sequence"/>
</dbReference>
<evidence type="ECO:0000256" key="6">
    <source>
        <dbReference type="SAM" id="Phobius"/>
    </source>
</evidence>
<dbReference type="PANTHER" id="PTHR30561:SF9">
    <property type="entry name" value="4-AMINO-4-DEOXY-L-ARABINOSE-PHOSPHOUNDECAPRENOL FLIPPASE SUBUNIT ARNF-RELATED"/>
    <property type="match status" value="1"/>
</dbReference>
<organism evidence="7 8">
    <name type="scientific">Chloroflexus islandicus</name>
    <dbReference type="NCBI Taxonomy" id="1707952"/>
    <lineage>
        <taxon>Bacteria</taxon>
        <taxon>Bacillati</taxon>
        <taxon>Chloroflexota</taxon>
        <taxon>Chloroflexia</taxon>
        <taxon>Chloroflexales</taxon>
        <taxon>Chloroflexineae</taxon>
        <taxon>Chloroflexaceae</taxon>
        <taxon>Chloroflexus</taxon>
    </lineage>
</organism>
<keyword evidence="8" id="KW-1185">Reference proteome</keyword>
<sequence>MKPLFAVSTKVRTMLLVLALLITASALTVTGEVLLKIGINHVTTHVGAFSLEPRVLWATFTDWRVILGFALVFGGAIFWLGVISRVDLSFAYPLLALNYVIILIPSRILLNEPITMIRLVGALIIVIGVIVITWGSGKS</sequence>
<evidence type="ECO:0000256" key="5">
    <source>
        <dbReference type="ARBA" id="ARBA00023136"/>
    </source>
</evidence>
<proteinExistence type="predicted"/>
<keyword evidence="4 6" id="KW-1133">Transmembrane helix</keyword>
<keyword evidence="3 6" id="KW-0812">Transmembrane</keyword>
<dbReference type="GO" id="GO:0022857">
    <property type="term" value="F:transmembrane transporter activity"/>
    <property type="evidence" value="ECO:0007669"/>
    <property type="project" value="InterPro"/>
</dbReference>
<comment type="subcellular location">
    <subcellularLocation>
        <location evidence="1">Cell membrane</location>
        <topology evidence="1">Multi-pass membrane protein</topology>
    </subcellularLocation>
</comment>
<dbReference type="OrthoDB" id="161540at2"/>
<gene>
    <name evidence="7" type="ORF">A6A03_10460</name>
</gene>
<feature type="transmembrane region" description="Helical" evidence="6">
    <location>
        <begin position="116"/>
        <end position="135"/>
    </location>
</feature>
<dbReference type="PANTHER" id="PTHR30561">
    <property type="entry name" value="SMR FAMILY PROTON-DEPENDENT DRUG EFFLUX TRANSPORTER SUGE"/>
    <property type="match status" value="1"/>
</dbReference>
<dbReference type="STRING" id="1707952.A6A03_10460"/>
<keyword evidence="5 6" id="KW-0472">Membrane</keyword>
<evidence type="ECO:0000256" key="1">
    <source>
        <dbReference type="ARBA" id="ARBA00004651"/>
    </source>
</evidence>
<reference evidence="7 8" key="1">
    <citation type="submission" date="2016-04" db="EMBL/GenBank/DDBJ databases">
        <title>Chloroflexus islandicus sp. nov., a thermophilic filamentous anoxygenic phototrophic bacterium from geyser Strokkur (Iceland).</title>
        <authorList>
            <person name="Gaisin V.A."/>
            <person name="Kalashnikov A.M."/>
            <person name="Sukhacheva M.V."/>
            <person name="Grouzdev D.S."/>
            <person name="Ivanov T.M."/>
            <person name="Kuznetsov B."/>
            <person name="Gorlenko V.M."/>
        </authorList>
    </citation>
    <scope>NUCLEOTIDE SEQUENCE [LARGE SCALE GENOMIC DNA]</scope>
    <source>
        <strain evidence="8">isl-2</strain>
    </source>
</reference>
<keyword evidence="2" id="KW-1003">Cell membrane</keyword>
<evidence type="ECO:0000256" key="4">
    <source>
        <dbReference type="ARBA" id="ARBA00022989"/>
    </source>
</evidence>
<name>A0A178MHG7_9CHLR</name>
<dbReference type="GO" id="GO:0005886">
    <property type="term" value="C:plasma membrane"/>
    <property type="evidence" value="ECO:0007669"/>
    <property type="project" value="UniProtKB-SubCell"/>
</dbReference>
<dbReference type="InterPro" id="IPR037185">
    <property type="entry name" value="EmrE-like"/>
</dbReference>
<evidence type="ECO:0000313" key="8">
    <source>
        <dbReference type="Proteomes" id="UP000078287"/>
    </source>
</evidence>
<dbReference type="SUPFAM" id="SSF103481">
    <property type="entry name" value="Multidrug resistance efflux transporter EmrE"/>
    <property type="match status" value="1"/>
</dbReference>
<dbReference type="AlphaFoldDB" id="A0A178MHG7"/>